<evidence type="ECO:0000313" key="2">
    <source>
        <dbReference type="EMBL" id="TCO13747.1"/>
    </source>
</evidence>
<feature type="domain" description="CinA C-terminal" evidence="1">
    <location>
        <begin position="11"/>
        <end position="162"/>
    </location>
</feature>
<accession>A0A4R2GUU4</accession>
<keyword evidence="3" id="KW-1185">Reference proteome</keyword>
<reference evidence="2 3" key="1">
    <citation type="submission" date="2019-03" db="EMBL/GenBank/DDBJ databases">
        <title>Genomic Encyclopedia of Type Strains, Phase IV (KMG-IV): sequencing the most valuable type-strain genomes for metagenomic binning, comparative biology and taxonomic classification.</title>
        <authorList>
            <person name="Goeker M."/>
        </authorList>
    </citation>
    <scope>NUCLEOTIDE SEQUENCE [LARGE SCALE GENOMIC DNA]</scope>
    <source>
        <strain evidence="2 3">DSM 22958</strain>
    </source>
</reference>
<dbReference type="SUPFAM" id="SSF142433">
    <property type="entry name" value="CinA-like"/>
    <property type="match status" value="1"/>
</dbReference>
<dbReference type="EMBL" id="SLWL01000005">
    <property type="protein sequence ID" value="TCO13747.1"/>
    <property type="molecule type" value="Genomic_DNA"/>
</dbReference>
<dbReference type="Proteomes" id="UP000294881">
    <property type="component" value="Unassembled WGS sequence"/>
</dbReference>
<evidence type="ECO:0000313" key="3">
    <source>
        <dbReference type="Proteomes" id="UP000294881"/>
    </source>
</evidence>
<dbReference type="InterPro" id="IPR036653">
    <property type="entry name" value="CinA-like_C"/>
</dbReference>
<dbReference type="NCBIfam" id="TIGR00199">
    <property type="entry name" value="PncC_domain"/>
    <property type="match status" value="1"/>
</dbReference>
<gene>
    <name evidence="2" type="ORF">EV666_105118</name>
</gene>
<dbReference type="RefSeq" id="WP_132005718.1">
    <property type="nucleotide sequence ID" value="NZ_JBHUNN010000002.1"/>
</dbReference>
<proteinExistence type="predicted"/>
<comment type="caution">
    <text evidence="2">The sequence shown here is derived from an EMBL/GenBank/DDBJ whole genome shotgun (WGS) entry which is preliminary data.</text>
</comment>
<protein>
    <submittedName>
        <fullName evidence="2">Nicotinamide-nucleotide amidase</fullName>
    </submittedName>
</protein>
<dbReference type="Pfam" id="PF02464">
    <property type="entry name" value="CinA"/>
    <property type="match status" value="1"/>
</dbReference>
<dbReference type="OrthoDB" id="9801454at2"/>
<name>A0A4R2GUU4_9HYPH</name>
<dbReference type="Gene3D" id="3.90.950.20">
    <property type="entry name" value="CinA-like"/>
    <property type="match status" value="1"/>
</dbReference>
<evidence type="ECO:0000259" key="1">
    <source>
        <dbReference type="Pfam" id="PF02464"/>
    </source>
</evidence>
<dbReference type="AlphaFoldDB" id="A0A4R2GUU4"/>
<dbReference type="InterPro" id="IPR008136">
    <property type="entry name" value="CinA_C"/>
</dbReference>
<sequence>MIIAPDIERQAEDLLAFYRRYRLTLATVESCTGGLVAAALTGIPGASDVIDRGYVTYSNRAKHEMVGVPKELLERFGAVSEQAARAMAIGALSRCPANVTVAITGIAGPGGGSEDKPVGLVHFAAAREGRETLHVERQFGEIGREAIRAASVLQAFDLLRQMAEE</sequence>
<organism evidence="2 3">
    <name type="scientific">Camelimonas lactis</name>
    <dbReference type="NCBI Taxonomy" id="659006"/>
    <lineage>
        <taxon>Bacteria</taxon>
        <taxon>Pseudomonadati</taxon>
        <taxon>Pseudomonadota</taxon>
        <taxon>Alphaproteobacteria</taxon>
        <taxon>Hyphomicrobiales</taxon>
        <taxon>Chelatococcaceae</taxon>
        <taxon>Camelimonas</taxon>
    </lineage>
</organism>